<comment type="caution">
    <text evidence="5">The sequence shown here is derived from an EMBL/GenBank/DDBJ whole genome shotgun (WGS) entry which is preliminary data.</text>
</comment>
<dbReference type="InterPro" id="IPR005225">
    <property type="entry name" value="Small_GTP-bd"/>
</dbReference>
<dbReference type="CDD" id="cd01861">
    <property type="entry name" value="Rab6"/>
    <property type="match status" value="1"/>
</dbReference>
<organism evidence="5 6">
    <name type="scientific">Eleusine coracana subsp. coracana</name>
    <dbReference type="NCBI Taxonomy" id="191504"/>
    <lineage>
        <taxon>Eukaryota</taxon>
        <taxon>Viridiplantae</taxon>
        <taxon>Streptophyta</taxon>
        <taxon>Embryophyta</taxon>
        <taxon>Tracheophyta</taxon>
        <taxon>Spermatophyta</taxon>
        <taxon>Magnoliopsida</taxon>
        <taxon>Liliopsida</taxon>
        <taxon>Poales</taxon>
        <taxon>Poaceae</taxon>
        <taxon>PACMAD clade</taxon>
        <taxon>Chloridoideae</taxon>
        <taxon>Cynodonteae</taxon>
        <taxon>Eleusininae</taxon>
        <taxon>Eleusine</taxon>
    </lineage>
</organism>
<evidence type="ECO:0000256" key="3">
    <source>
        <dbReference type="ARBA" id="ARBA00023134"/>
    </source>
</evidence>
<keyword evidence="2" id="KW-0547">Nucleotide-binding</keyword>
<dbReference type="GO" id="GO:0012505">
    <property type="term" value="C:endomembrane system"/>
    <property type="evidence" value="ECO:0007669"/>
    <property type="project" value="UniProtKB-SubCell"/>
</dbReference>
<protein>
    <submittedName>
        <fullName evidence="5">Uncharacterized protein</fullName>
    </submittedName>
</protein>
<dbReference type="EMBL" id="BQKI01000084">
    <property type="protein sequence ID" value="GJN33145.1"/>
    <property type="molecule type" value="Genomic_DNA"/>
</dbReference>
<keyword evidence="6" id="KW-1185">Reference proteome</keyword>
<dbReference type="PROSITE" id="PS51420">
    <property type="entry name" value="RHO"/>
    <property type="match status" value="1"/>
</dbReference>
<dbReference type="GO" id="GO:0005525">
    <property type="term" value="F:GTP binding"/>
    <property type="evidence" value="ECO:0007669"/>
    <property type="project" value="UniProtKB-KW"/>
</dbReference>
<dbReference type="NCBIfam" id="TIGR00231">
    <property type="entry name" value="small_GTP"/>
    <property type="match status" value="1"/>
</dbReference>
<reference evidence="5" key="2">
    <citation type="submission" date="2021-12" db="EMBL/GenBank/DDBJ databases">
        <title>Resequencing data analysis of finger millet.</title>
        <authorList>
            <person name="Hatakeyama M."/>
            <person name="Aluri S."/>
            <person name="Balachadran M.T."/>
            <person name="Sivarajan S.R."/>
            <person name="Poveda L."/>
            <person name="Shimizu-Inatsugi R."/>
            <person name="Schlapbach R."/>
            <person name="Sreeman S.M."/>
            <person name="Shimizu K.K."/>
        </authorList>
    </citation>
    <scope>NUCLEOTIDE SEQUENCE</scope>
</reference>
<dbReference type="AlphaFoldDB" id="A0AAV5FFG8"/>
<dbReference type="SMART" id="SM00173">
    <property type="entry name" value="RAS"/>
    <property type="match status" value="1"/>
</dbReference>
<evidence type="ECO:0000256" key="2">
    <source>
        <dbReference type="ARBA" id="ARBA00022741"/>
    </source>
</evidence>
<accession>A0AAV5FFG8</accession>
<proteinExistence type="inferred from homology"/>
<dbReference type="Pfam" id="PF00071">
    <property type="entry name" value="Ras"/>
    <property type="match status" value="2"/>
</dbReference>
<dbReference type="PRINTS" id="PR00449">
    <property type="entry name" value="RASTRNSFRMNG"/>
</dbReference>
<evidence type="ECO:0000313" key="6">
    <source>
        <dbReference type="Proteomes" id="UP001054889"/>
    </source>
</evidence>
<dbReference type="InterPro" id="IPR027417">
    <property type="entry name" value="P-loop_NTPase"/>
</dbReference>
<keyword evidence="3" id="KW-0342">GTP-binding</keyword>
<dbReference type="FunFam" id="3.40.50.300:FF:001447">
    <property type="entry name" value="Ras-related protein Rab-1B"/>
    <property type="match status" value="1"/>
</dbReference>
<dbReference type="InterPro" id="IPR001806">
    <property type="entry name" value="Small_GTPase"/>
</dbReference>
<dbReference type="PROSITE" id="PS51421">
    <property type="entry name" value="RAS"/>
    <property type="match status" value="1"/>
</dbReference>
<evidence type="ECO:0000256" key="1">
    <source>
        <dbReference type="ARBA" id="ARBA00006270"/>
    </source>
</evidence>
<name>A0AAV5FFG8_ELECO</name>
<sequence length="262" mass="29453">MAVVSALAKYKLVFLGDQSVGKTSIITRFMYDKFDTTYQATIGIDFLSKTMYLEDRTVRLQLWDTAGQERFRSLIPSYIRDSSVAVVVFDVSSKLLKELVCQHFVSSLLVLANNVIYTSSHFEHLRDNIMIYLVKKLTQMFISVDRQSFLNTTKWIDEVRTERGGDVIIMLVGNKTDLVDKRWPQVSTEEGESKAKELNVMFIETSAKAGFNIKPLFRKIAGALPGMETLSSAKQEDMVDVNLKTTSNQSNSQQQAGGGCAC</sequence>
<dbReference type="PANTHER" id="PTHR47977">
    <property type="entry name" value="RAS-RELATED PROTEIN RAB"/>
    <property type="match status" value="1"/>
</dbReference>
<evidence type="ECO:0000313" key="5">
    <source>
        <dbReference type="EMBL" id="GJN33145.1"/>
    </source>
</evidence>
<dbReference type="SMART" id="SM00175">
    <property type="entry name" value="RAB"/>
    <property type="match status" value="1"/>
</dbReference>
<comment type="similarity">
    <text evidence="1">Belongs to the small GTPase superfamily. Rab family.</text>
</comment>
<dbReference type="SUPFAM" id="SSF52540">
    <property type="entry name" value="P-loop containing nucleoside triphosphate hydrolases"/>
    <property type="match status" value="1"/>
</dbReference>
<dbReference type="Gene3D" id="3.40.50.300">
    <property type="entry name" value="P-loop containing nucleotide triphosphate hydrolases"/>
    <property type="match status" value="1"/>
</dbReference>
<comment type="subcellular location">
    <subcellularLocation>
        <location evidence="4">Endomembrane system</location>
        <topology evidence="4">Lipid-anchor</topology>
    </subcellularLocation>
</comment>
<dbReference type="PROSITE" id="PS51419">
    <property type="entry name" value="RAB"/>
    <property type="match status" value="1"/>
</dbReference>
<reference evidence="5" key="1">
    <citation type="journal article" date="2018" name="DNA Res.">
        <title>Multiple hybrid de novo genome assembly of finger millet, an orphan allotetraploid crop.</title>
        <authorList>
            <person name="Hatakeyama M."/>
            <person name="Aluri S."/>
            <person name="Balachadran M.T."/>
            <person name="Sivarajan S.R."/>
            <person name="Patrignani A."/>
            <person name="Gruter S."/>
            <person name="Poveda L."/>
            <person name="Shimizu-Inatsugi R."/>
            <person name="Baeten J."/>
            <person name="Francoijs K.J."/>
            <person name="Nataraja K.N."/>
            <person name="Reddy Y.A.N."/>
            <person name="Phadnis S."/>
            <person name="Ravikumar R.L."/>
            <person name="Schlapbach R."/>
            <person name="Sreeman S.M."/>
            <person name="Shimizu K.K."/>
        </authorList>
    </citation>
    <scope>NUCLEOTIDE SEQUENCE</scope>
</reference>
<dbReference type="InterPro" id="IPR050227">
    <property type="entry name" value="Rab"/>
</dbReference>
<dbReference type="GO" id="GO:0003924">
    <property type="term" value="F:GTPase activity"/>
    <property type="evidence" value="ECO:0007669"/>
    <property type="project" value="InterPro"/>
</dbReference>
<dbReference type="SMART" id="SM00174">
    <property type="entry name" value="RHO"/>
    <property type="match status" value="1"/>
</dbReference>
<dbReference type="Proteomes" id="UP001054889">
    <property type="component" value="Unassembled WGS sequence"/>
</dbReference>
<gene>
    <name evidence="5" type="primary">gb21712</name>
    <name evidence="5" type="ORF">PR202_gb21712</name>
</gene>
<evidence type="ECO:0000256" key="4">
    <source>
        <dbReference type="ARBA" id="ARBA00037868"/>
    </source>
</evidence>